<proteinExistence type="predicted"/>
<organism evidence="1 2">
    <name type="scientific">Novosphingobium mangrovi</name>
    <name type="common">ex Huang et al. 2023</name>
    <dbReference type="NCBI Taxonomy" id="2976432"/>
    <lineage>
        <taxon>Bacteria</taxon>
        <taxon>Pseudomonadati</taxon>
        <taxon>Pseudomonadota</taxon>
        <taxon>Alphaproteobacteria</taxon>
        <taxon>Sphingomonadales</taxon>
        <taxon>Sphingomonadaceae</taxon>
        <taxon>Novosphingobium</taxon>
    </lineage>
</organism>
<dbReference type="RefSeq" id="WP_260044904.1">
    <property type="nucleotide sequence ID" value="NZ_JANZXA010000003.1"/>
</dbReference>
<name>A0ABT2I2S6_9SPHN</name>
<protein>
    <submittedName>
        <fullName evidence="1">Uncharacterized protein</fullName>
    </submittedName>
</protein>
<evidence type="ECO:0000313" key="1">
    <source>
        <dbReference type="EMBL" id="MCT2399107.1"/>
    </source>
</evidence>
<evidence type="ECO:0000313" key="2">
    <source>
        <dbReference type="Proteomes" id="UP001165583"/>
    </source>
</evidence>
<reference evidence="1" key="1">
    <citation type="submission" date="2022-09" db="EMBL/GenBank/DDBJ databases">
        <title>Novosphingobium sp. Nov., a polycyclic aromatic hydrocarbon-degrading bacterium isolated form mangrove sediments in HongKong.</title>
        <authorList>
            <person name="Hu Z."/>
        </authorList>
    </citation>
    <scope>NUCLEOTIDE SEQUENCE</scope>
    <source>
        <strain evidence="1">HK4-1</strain>
    </source>
</reference>
<accession>A0ABT2I2S6</accession>
<sequence length="40" mass="3978">MKALPPMPGGAGLDRTRPATYRALLAASGGTIDKIAALPG</sequence>
<dbReference type="EMBL" id="JANZXA010000003">
    <property type="protein sequence ID" value="MCT2399107.1"/>
    <property type="molecule type" value="Genomic_DNA"/>
</dbReference>
<keyword evidence="2" id="KW-1185">Reference proteome</keyword>
<comment type="caution">
    <text evidence="1">The sequence shown here is derived from an EMBL/GenBank/DDBJ whole genome shotgun (WGS) entry which is preliminary data.</text>
</comment>
<dbReference type="Proteomes" id="UP001165583">
    <property type="component" value="Unassembled WGS sequence"/>
</dbReference>
<gene>
    <name evidence="1" type="ORF">NZK81_06085</name>
</gene>